<feature type="chain" id="PRO_5045566220" description="Thiamine pyrimidine synthase" evidence="12">
    <location>
        <begin position="23"/>
        <end position="396"/>
    </location>
</feature>
<evidence type="ECO:0000256" key="12">
    <source>
        <dbReference type="SAM" id="SignalP"/>
    </source>
</evidence>
<evidence type="ECO:0000256" key="8">
    <source>
        <dbReference type="ARBA" id="ARBA00022977"/>
    </source>
</evidence>
<dbReference type="RefSeq" id="WP_307248363.1">
    <property type="nucleotide sequence ID" value="NZ_JAUSQZ010000001.1"/>
</dbReference>
<dbReference type="Proteomes" id="UP001235712">
    <property type="component" value="Unassembled WGS sequence"/>
</dbReference>
<sequence>MPRIRNRALTGVAMTSVLVSLAACGGGSSDAGSDGQGVQVAASAAADSASYLADACPATVVMQADWNPESEHGALYQMLGGDVKIDTDKKRVTGTLVDTEGNDTGVKLEIRAGGPAIGYDSVTNQMYTDPDIMMGYVSTDDAMIAAGTKQPVTAVVAPTEISPTSIMWDPETYPDVKTIADVKKAGIKVRYTNGLAYMDYLTSTGKLSADQVDGSYDGSPGNFVADAGKAAQQGYASAEPYLYKNEISQWGKELAYDLVANSGYQIYVQALSMPSEKVAENSACLKKLVPIIQAAQIDFLNDPADANALIVKLVEEYDTGWQYSAGVADYSVKTQKDLGIVSNGPDSTLGNMDMDRVQKLIDEMQPILSGKGVDVPADLKAEDIATNEFVDMSIGL</sequence>
<dbReference type="PANTHER" id="PTHR31528:SF1">
    <property type="entry name" value="4-AMINO-5-HYDROXYMETHYL-2-METHYLPYRIMIDINE PHOSPHATE SYNTHASE THI11-RELATED"/>
    <property type="match status" value="1"/>
</dbReference>
<keyword evidence="12" id="KW-0732">Signal</keyword>
<keyword evidence="9" id="KW-0408">Iron</keyword>
<accession>A0ABT9PAX4</accession>
<evidence type="ECO:0000256" key="2">
    <source>
        <dbReference type="ARBA" id="ARBA00004948"/>
    </source>
</evidence>
<comment type="function">
    <text evidence="1">Responsible for the formation of the pyrimidine heterocycle in the thiamine biosynthesis pathway. Catalyzes the formation of hydroxymethylpyrimidine phosphate (HMP-P) from histidine and pyridoxal phosphate (PLP). The protein uses PLP and the active site histidine to form HMP-P, generating an inactive enzyme. The enzyme can only undergo a single turnover, which suggests it is a suicide enzyme.</text>
</comment>
<dbReference type="InterPro" id="IPR027939">
    <property type="entry name" value="NMT1/THI5"/>
</dbReference>
<feature type="signal peptide" evidence="12">
    <location>
        <begin position="1"/>
        <end position="22"/>
    </location>
</feature>
<comment type="similarity">
    <text evidence="3">Belongs to the NMT1/THI5 family.</text>
</comment>
<evidence type="ECO:0000256" key="11">
    <source>
        <dbReference type="ARBA" id="ARBA00048179"/>
    </source>
</evidence>
<evidence type="ECO:0000256" key="3">
    <source>
        <dbReference type="ARBA" id="ARBA00009406"/>
    </source>
</evidence>
<protein>
    <recommendedName>
        <fullName evidence="10">Thiamine pyrimidine synthase</fullName>
    </recommendedName>
</protein>
<evidence type="ECO:0000256" key="5">
    <source>
        <dbReference type="ARBA" id="ARBA00022679"/>
    </source>
</evidence>
<comment type="caution">
    <text evidence="14">The sequence shown here is derived from an EMBL/GenBank/DDBJ whole genome shotgun (WGS) entry which is preliminary data.</text>
</comment>
<dbReference type="PANTHER" id="PTHR31528">
    <property type="entry name" value="4-AMINO-5-HYDROXYMETHYL-2-METHYLPYRIMIDINE PHOSPHATE SYNTHASE THI11-RELATED"/>
    <property type="match status" value="1"/>
</dbReference>
<comment type="subunit">
    <text evidence="4">Homodimer.</text>
</comment>
<evidence type="ECO:0000256" key="6">
    <source>
        <dbReference type="ARBA" id="ARBA00022723"/>
    </source>
</evidence>
<evidence type="ECO:0000313" key="15">
    <source>
        <dbReference type="Proteomes" id="UP001235712"/>
    </source>
</evidence>
<dbReference type="Pfam" id="PF09084">
    <property type="entry name" value="NMT1"/>
    <property type="match status" value="1"/>
</dbReference>
<comment type="catalytic activity">
    <reaction evidence="11">
        <text>N(6)-(pyridoxal phosphate)-L-lysyl-[4-amino-5-hydroxymethyl-2-methylpyrimidine phosphate synthase] + L-histidyl-[4-amino-5-hydroxymethyl-2-methylpyrimidine phosphate synthase] + 2 Fe(3+) + 4 H2O = L-lysyl-[4-amino-5-hydroxymethyl-2-methylpyrimidine phosphate synthase] + (2S)-2-amino-5-hydroxy-4-oxopentanoyl-[4-amino-5-hydroxymethyl-2-methylpyrimidine phosphate synthase] + 4-amino-2-methyl-5-(phosphooxymethyl)pyrimidine + 3-oxopropanoate + 2 Fe(2+) + 2 H(+)</text>
        <dbReference type="Rhea" id="RHEA:65756"/>
        <dbReference type="Rhea" id="RHEA-COMP:16892"/>
        <dbReference type="Rhea" id="RHEA-COMP:16893"/>
        <dbReference type="Rhea" id="RHEA-COMP:16894"/>
        <dbReference type="Rhea" id="RHEA-COMP:16895"/>
        <dbReference type="ChEBI" id="CHEBI:15377"/>
        <dbReference type="ChEBI" id="CHEBI:15378"/>
        <dbReference type="ChEBI" id="CHEBI:29033"/>
        <dbReference type="ChEBI" id="CHEBI:29034"/>
        <dbReference type="ChEBI" id="CHEBI:29969"/>
        <dbReference type="ChEBI" id="CHEBI:29979"/>
        <dbReference type="ChEBI" id="CHEBI:33190"/>
        <dbReference type="ChEBI" id="CHEBI:58354"/>
        <dbReference type="ChEBI" id="CHEBI:143915"/>
        <dbReference type="ChEBI" id="CHEBI:157692"/>
    </reaction>
    <physiologicalReaction direction="left-to-right" evidence="11">
        <dbReference type="Rhea" id="RHEA:65757"/>
    </physiologicalReaction>
</comment>
<keyword evidence="15" id="KW-1185">Reference proteome</keyword>
<proteinExistence type="inferred from homology"/>
<comment type="pathway">
    <text evidence="2">Cofactor biosynthesis; thiamine diphosphate biosynthesis.</text>
</comment>
<evidence type="ECO:0000256" key="1">
    <source>
        <dbReference type="ARBA" id="ARBA00003469"/>
    </source>
</evidence>
<dbReference type="EMBL" id="JAUSQZ010000001">
    <property type="protein sequence ID" value="MDP9829818.1"/>
    <property type="molecule type" value="Genomic_DNA"/>
</dbReference>
<evidence type="ECO:0000259" key="13">
    <source>
        <dbReference type="Pfam" id="PF09084"/>
    </source>
</evidence>
<keyword evidence="8" id="KW-0784">Thiamine biosynthesis</keyword>
<organism evidence="14 15">
    <name type="scientific">Kineosporia succinea</name>
    <dbReference type="NCBI Taxonomy" id="84632"/>
    <lineage>
        <taxon>Bacteria</taxon>
        <taxon>Bacillati</taxon>
        <taxon>Actinomycetota</taxon>
        <taxon>Actinomycetes</taxon>
        <taxon>Kineosporiales</taxon>
        <taxon>Kineosporiaceae</taxon>
        <taxon>Kineosporia</taxon>
    </lineage>
</organism>
<evidence type="ECO:0000256" key="10">
    <source>
        <dbReference type="ARBA" id="ARBA00033171"/>
    </source>
</evidence>
<gene>
    <name evidence="14" type="ORF">J2S57_005567</name>
</gene>
<name>A0ABT9PAX4_9ACTN</name>
<dbReference type="PROSITE" id="PS51257">
    <property type="entry name" value="PROKAR_LIPOPROTEIN"/>
    <property type="match status" value="1"/>
</dbReference>
<dbReference type="Gene3D" id="3.40.190.10">
    <property type="entry name" value="Periplasmic binding protein-like II"/>
    <property type="match status" value="2"/>
</dbReference>
<keyword evidence="6" id="KW-0479">Metal-binding</keyword>
<feature type="domain" description="SsuA/THI5-like" evidence="13">
    <location>
        <begin position="104"/>
        <end position="306"/>
    </location>
</feature>
<evidence type="ECO:0000313" key="14">
    <source>
        <dbReference type="EMBL" id="MDP9829818.1"/>
    </source>
</evidence>
<keyword evidence="7" id="KW-0663">Pyridoxal phosphate</keyword>
<evidence type="ECO:0000256" key="7">
    <source>
        <dbReference type="ARBA" id="ARBA00022898"/>
    </source>
</evidence>
<keyword evidence="5" id="KW-0808">Transferase</keyword>
<evidence type="ECO:0000256" key="4">
    <source>
        <dbReference type="ARBA" id="ARBA00011738"/>
    </source>
</evidence>
<dbReference type="InterPro" id="IPR015168">
    <property type="entry name" value="SsuA/THI5"/>
</dbReference>
<reference evidence="14 15" key="1">
    <citation type="submission" date="2023-07" db="EMBL/GenBank/DDBJ databases">
        <title>Sequencing the genomes of 1000 actinobacteria strains.</title>
        <authorList>
            <person name="Klenk H.-P."/>
        </authorList>
    </citation>
    <scope>NUCLEOTIDE SEQUENCE [LARGE SCALE GENOMIC DNA]</scope>
    <source>
        <strain evidence="14 15">DSM 44388</strain>
    </source>
</reference>
<evidence type="ECO:0000256" key="9">
    <source>
        <dbReference type="ARBA" id="ARBA00023004"/>
    </source>
</evidence>